<gene>
    <name evidence="2" type="ORF">NG42_20810</name>
    <name evidence="3" type="ORF">NG43_02575</name>
</gene>
<proteinExistence type="predicted"/>
<dbReference type="Proteomes" id="UP000037088">
    <property type="component" value="Unassembled WGS sequence"/>
</dbReference>
<dbReference type="OrthoDB" id="6628071at2"/>
<keyword evidence="1" id="KW-0472">Membrane</keyword>
<comment type="caution">
    <text evidence="2">The sequence shown here is derived from an EMBL/GenBank/DDBJ whole genome shotgun (WGS) entry which is preliminary data.</text>
</comment>
<dbReference type="EMBL" id="JRXF01000002">
    <property type="protein sequence ID" value="KOC95097.1"/>
    <property type="molecule type" value="Genomic_DNA"/>
</dbReference>
<name>A0A0L7SW51_9GAMM</name>
<accession>A0A0L7SW51</accession>
<keyword evidence="1" id="KW-1133">Transmembrane helix</keyword>
<evidence type="ECO:0000313" key="4">
    <source>
        <dbReference type="Proteomes" id="UP000036851"/>
    </source>
</evidence>
<feature type="transmembrane region" description="Helical" evidence="1">
    <location>
        <begin position="295"/>
        <end position="316"/>
    </location>
</feature>
<protein>
    <submittedName>
        <fullName evidence="2">Uncharacterized protein</fullName>
    </submittedName>
</protein>
<keyword evidence="1" id="KW-0812">Transmembrane</keyword>
<evidence type="ECO:0000256" key="1">
    <source>
        <dbReference type="SAM" id="Phobius"/>
    </source>
</evidence>
<sequence>MDIATMDLQARLEASITKAASLLPEDIGKQLLVLISPTSLATMAATVVLWAGSHFIGIGEIADIILLVVGWAAVGGVAVEAGSKLCDFATKTYNAHDEADLDDAASDLAQAITLIGINTVMALMLKKGPRDTFGTQLNKHKMPAYSSSLGRELAAVAPKNSHPGWRYRPKIRFTDKIEAGHGAADPWGDITIGRRYDRTVLSADEAAKKVLETIYHEKVHQFVAPKFYLLRELRAFINISAYQKSYILRYLEEFLAETIGLLRVRGLSKKYIIQGLKFPLKNEYQITFVALRHEAAGIFLGPIMVGGLIYNVYYGVHR</sequence>
<feature type="transmembrane region" description="Helical" evidence="1">
    <location>
        <begin position="31"/>
        <end position="52"/>
    </location>
</feature>
<evidence type="ECO:0000313" key="5">
    <source>
        <dbReference type="Proteomes" id="UP000037088"/>
    </source>
</evidence>
<dbReference type="Proteomes" id="UP000036851">
    <property type="component" value="Unassembled WGS sequence"/>
</dbReference>
<organism evidence="2 5">
    <name type="scientific">Winslowiella iniecta</name>
    <dbReference type="NCBI Taxonomy" id="1560201"/>
    <lineage>
        <taxon>Bacteria</taxon>
        <taxon>Pseudomonadati</taxon>
        <taxon>Pseudomonadota</taxon>
        <taxon>Gammaproteobacteria</taxon>
        <taxon>Enterobacterales</taxon>
        <taxon>Erwiniaceae</taxon>
        <taxon>Winslowiella</taxon>
    </lineage>
</organism>
<dbReference type="RefSeq" id="WP_052902797.1">
    <property type="nucleotide sequence ID" value="NZ_JRXE01000042.1"/>
</dbReference>
<dbReference type="STRING" id="1560201.NG42_20810"/>
<evidence type="ECO:0000313" key="3">
    <source>
        <dbReference type="EMBL" id="KOC95097.1"/>
    </source>
</evidence>
<evidence type="ECO:0000313" key="2">
    <source>
        <dbReference type="EMBL" id="KOC87362.1"/>
    </source>
</evidence>
<feature type="transmembrane region" description="Helical" evidence="1">
    <location>
        <begin position="64"/>
        <end position="83"/>
    </location>
</feature>
<dbReference type="EMBL" id="JRXE01000042">
    <property type="protein sequence ID" value="KOC87362.1"/>
    <property type="molecule type" value="Genomic_DNA"/>
</dbReference>
<dbReference type="AlphaFoldDB" id="A0A0L7SW51"/>
<reference evidence="4 5" key="1">
    <citation type="journal article" date="2015" name="Int. J. Syst. Evol. Microbiol.">
        <title>Erwinia iniecta sp. nov., isolated from Russian wheat aphids (Diuraphis noxia).</title>
        <authorList>
            <person name="Campillo T."/>
            <person name="Luna E."/>
            <person name="Portier P."/>
            <person name="Fischer-Le Saux M."/>
            <person name="Lapitan N."/>
            <person name="Tisserat N.A."/>
            <person name="Leach J.E."/>
        </authorList>
    </citation>
    <scope>NUCLEOTIDE SEQUENCE [LARGE SCALE GENOMIC DNA]</scope>
    <source>
        <strain evidence="2 5">B120</strain>
        <strain evidence="3 4">B149</strain>
    </source>
</reference>
<keyword evidence="5" id="KW-1185">Reference proteome</keyword>
<dbReference type="PATRIC" id="fig|1560201.3.peg.4416"/>